<gene>
    <name evidence="1" type="ORF">KGD83_26620</name>
</gene>
<name>A0ABX8C770_9ACTN</name>
<dbReference type="Proteomes" id="UP000678016">
    <property type="component" value="Chromosome"/>
</dbReference>
<keyword evidence="2" id="KW-1185">Reference proteome</keyword>
<sequence>MSYDVVALLAAEPGMRAISRALRETGPELLVRALDGGNVLQLCGADRRVLAALEPAQLVESRDEVARLLGEEAAVNLPETCWWTEIRARPDEAGREAAHRLADALALRLGGSVWTSGRADFSLWEETGHPAVEAAVEKAVVVAQDREVVPLSSWILDAVSVHGARGTAFQLLTPRTSRLTYALRTLITQPLARWVVRGGDGAHFDGVSGVPLRWDPVHAYVPVPPEEGAPEPAEGFLDDSPTDEHLVVDLSVRHRASFAPPLGRAVEVVAEHLAGTLPAGWGEHEPALAPWDRERLVRLVRHRAPKGSILQFSGPHATGHPFTGGVRVGWDVGRGTERISMAVGYGEGSAPPLDGLPGLVAALAAEDLLDVLHVRGARGRRDVTYGPRWHGLAVPVGTALGPDGVRRAGVEHALRGPLPGTLLGGEEAPAVWYPVPEEAPRHLRSRAVAAQLRHLAAASDGASGQGSRSGP</sequence>
<dbReference type="EMBL" id="CP074132">
    <property type="protein sequence ID" value="QUX28738.1"/>
    <property type="molecule type" value="Genomic_DNA"/>
</dbReference>
<accession>A0ABX8C770</accession>
<dbReference type="RefSeq" id="WP_212641664.1">
    <property type="nucleotide sequence ID" value="NZ_CP074132.1"/>
</dbReference>
<evidence type="ECO:0000313" key="2">
    <source>
        <dbReference type="Proteomes" id="UP000678016"/>
    </source>
</evidence>
<evidence type="ECO:0000313" key="1">
    <source>
        <dbReference type="EMBL" id="QUX28738.1"/>
    </source>
</evidence>
<proteinExistence type="predicted"/>
<protein>
    <submittedName>
        <fullName evidence="1">Uncharacterized protein</fullName>
    </submittedName>
</protein>
<organism evidence="1 2">
    <name type="scientific">Nocardiopsis akebiae</name>
    <dbReference type="NCBI Taxonomy" id="2831968"/>
    <lineage>
        <taxon>Bacteria</taxon>
        <taxon>Bacillati</taxon>
        <taxon>Actinomycetota</taxon>
        <taxon>Actinomycetes</taxon>
        <taxon>Streptosporangiales</taxon>
        <taxon>Nocardiopsidaceae</taxon>
        <taxon>Nocardiopsis</taxon>
    </lineage>
</organism>
<reference evidence="2" key="1">
    <citation type="submission" date="2021-05" db="EMBL/GenBank/DDBJ databases">
        <title>Direct Submission.</title>
        <authorList>
            <person name="Li K."/>
            <person name="Gao J."/>
        </authorList>
    </citation>
    <scope>NUCLEOTIDE SEQUENCE [LARGE SCALE GENOMIC DNA]</scope>
    <source>
        <strain evidence="2">HDS12</strain>
    </source>
</reference>
<dbReference type="InterPro" id="IPR046175">
    <property type="entry name" value="DUF6177"/>
</dbReference>
<dbReference type="Pfam" id="PF19674">
    <property type="entry name" value="DUF6177"/>
    <property type="match status" value="1"/>
</dbReference>